<dbReference type="PANTHER" id="PTHR36573">
    <property type="entry name" value="INTERMEMBRANE PHOSPHOLIPID TRANSPORT SYSTEM BINDING PROTEIN MLAC"/>
    <property type="match status" value="1"/>
</dbReference>
<dbReference type="PANTHER" id="PTHR36573:SF1">
    <property type="entry name" value="INTERMEMBRANE PHOSPHOLIPID TRANSPORT SYSTEM BINDING PROTEIN MLAC"/>
    <property type="match status" value="1"/>
</dbReference>
<evidence type="ECO:0000256" key="1">
    <source>
        <dbReference type="SAM" id="SignalP"/>
    </source>
</evidence>
<dbReference type="EMBL" id="FWFW01000003">
    <property type="protein sequence ID" value="SLN31747.1"/>
    <property type="molecule type" value="Genomic_DNA"/>
</dbReference>
<proteinExistence type="predicted"/>
<dbReference type="RefSeq" id="WP_085848121.1">
    <property type="nucleotide sequence ID" value="NZ_FNZV01000008.1"/>
</dbReference>
<organism evidence="2 3">
    <name type="scientific">Pacificibacter marinus</name>
    <dbReference type="NCBI Taxonomy" id="658057"/>
    <lineage>
        <taxon>Bacteria</taxon>
        <taxon>Pseudomonadati</taxon>
        <taxon>Pseudomonadota</taxon>
        <taxon>Alphaproteobacteria</taxon>
        <taxon>Rhodobacterales</taxon>
        <taxon>Roseobacteraceae</taxon>
        <taxon>Pacificibacter</taxon>
    </lineage>
</organism>
<keyword evidence="1" id="KW-0732">Signal</keyword>
<sequence length="204" mass="21854">MNNMFPSRPALLARRKFLTSALAGVAALTAMPRSALAFSSAEAEALITKAVADINSIINSGKSESNMYRDFEKTLSRYADMPNIARSALGPSARSASSAQLNAFTSAFQGYIARKYGSRFREFIGGKIEVQRTQKINSIYDVSCAAILRGEAPFAISFIVADKSGKFIDLAIEGISLLKSERAEIGALLDKAGGNIDTLTARLS</sequence>
<name>A0A1Y5S3F7_9RHOB</name>
<dbReference type="PROSITE" id="PS51318">
    <property type="entry name" value="TAT"/>
    <property type="match status" value="1"/>
</dbReference>
<dbReference type="OrthoDB" id="7839352at2"/>
<dbReference type="InterPro" id="IPR008869">
    <property type="entry name" value="MlaC/ttg2D"/>
</dbReference>
<dbReference type="InterPro" id="IPR006311">
    <property type="entry name" value="TAT_signal"/>
</dbReference>
<dbReference type="Pfam" id="PF05494">
    <property type="entry name" value="MlaC"/>
    <property type="match status" value="1"/>
</dbReference>
<keyword evidence="3" id="KW-1185">Reference proteome</keyword>
<evidence type="ECO:0000313" key="2">
    <source>
        <dbReference type="EMBL" id="SLN31747.1"/>
    </source>
</evidence>
<accession>A0A1Y5S3F7</accession>
<feature type="chain" id="PRO_5011004401" evidence="1">
    <location>
        <begin position="38"/>
        <end position="204"/>
    </location>
</feature>
<dbReference type="Gene3D" id="3.10.450.710">
    <property type="entry name" value="Tgt2/MlaC"/>
    <property type="match status" value="1"/>
</dbReference>
<dbReference type="InterPro" id="IPR042245">
    <property type="entry name" value="Tgt2/MlaC_sf"/>
</dbReference>
<dbReference type="AlphaFoldDB" id="A0A1Y5S3F7"/>
<gene>
    <name evidence="2" type="ORF">PAM7971_01227</name>
</gene>
<feature type="signal peptide" evidence="1">
    <location>
        <begin position="1"/>
        <end position="37"/>
    </location>
</feature>
<protein>
    <submittedName>
        <fullName evidence="2">Toluene tolerance, Ttg2</fullName>
    </submittedName>
</protein>
<dbReference type="STRING" id="658057.SAMN04488032_10881"/>
<dbReference type="Proteomes" id="UP000193307">
    <property type="component" value="Unassembled WGS sequence"/>
</dbReference>
<reference evidence="2 3" key="1">
    <citation type="submission" date="2017-03" db="EMBL/GenBank/DDBJ databases">
        <authorList>
            <person name="Afonso C.L."/>
            <person name="Miller P.J."/>
            <person name="Scott M.A."/>
            <person name="Spackman E."/>
            <person name="Goraichik I."/>
            <person name="Dimitrov K.M."/>
            <person name="Suarez D.L."/>
            <person name="Swayne D.E."/>
        </authorList>
    </citation>
    <scope>NUCLEOTIDE SEQUENCE [LARGE SCALE GENOMIC DNA]</scope>
    <source>
        <strain evidence="2 3">CECT 7971</strain>
    </source>
</reference>
<evidence type="ECO:0000313" key="3">
    <source>
        <dbReference type="Proteomes" id="UP000193307"/>
    </source>
</evidence>